<dbReference type="InterPro" id="IPR000731">
    <property type="entry name" value="SSD"/>
</dbReference>
<evidence type="ECO:0000256" key="6">
    <source>
        <dbReference type="ARBA" id="ARBA00023136"/>
    </source>
</evidence>
<feature type="domain" description="SSD" evidence="8">
    <location>
        <begin position="199"/>
        <end position="331"/>
    </location>
</feature>
<dbReference type="EMBL" id="BOPB01000002">
    <property type="protein sequence ID" value="GIJ19786.1"/>
    <property type="molecule type" value="Genomic_DNA"/>
</dbReference>
<evidence type="ECO:0000313" key="9">
    <source>
        <dbReference type="EMBL" id="GIJ19786.1"/>
    </source>
</evidence>
<name>A0ABQ4IPD8_9ACTN</name>
<feature type="transmembrane region" description="Helical" evidence="7">
    <location>
        <begin position="374"/>
        <end position="394"/>
    </location>
</feature>
<keyword evidence="4 7" id="KW-0812">Transmembrane</keyword>
<accession>A0ABQ4IPD8</accession>
<comment type="similarity">
    <text evidence="2">Belongs to the resistance-nodulation-cell division (RND) (TC 2.A.6) family. MmpL subfamily.</text>
</comment>
<protein>
    <submittedName>
        <fullName evidence="9">Membrane protein ActII-3</fullName>
    </submittedName>
</protein>
<dbReference type="Gene3D" id="1.20.1640.10">
    <property type="entry name" value="Multidrug efflux transporter AcrB transmembrane domain"/>
    <property type="match status" value="2"/>
</dbReference>
<feature type="domain" description="SSD" evidence="8">
    <location>
        <begin position="547"/>
        <end position="675"/>
    </location>
</feature>
<keyword evidence="10" id="KW-1185">Reference proteome</keyword>
<comment type="caution">
    <text evidence="9">The sequence shown here is derived from an EMBL/GenBank/DDBJ whole genome shotgun (WGS) entry which is preliminary data.</text>
</comment>
<feature type="transmembrane region" description="Helical" evidence="7">
    <location>
        <begin position="277"/>
        <end position="298"/>
    </location>
</feature>
<gene>
    <name evidence="9" type="primary">actII-3</name>
    <name evidence="9" type="ORF">Vlu01_04100</name>
</gene>
<dbReference type="RefSeq" id="WP_203992096.1">
    <property type="nucleotide sequence ID" value="NZ_BOPB01000002.1"/>
</dbReference>
<evidence type="ECO:0000256" key="4">
    <source>
        <dbReference type="ARBA" id="ARBA00022692"/>
    </source>
</evidence>
<proteinExistence type="inferred from homology"/>
<evidence type="ECO:0000256" key="5">
    <source>
        <dbReference type="ARBA" id="ARBA00022989"/>
    </source>
</evidence>
<reference evidence="9 10" key="1">
    <citation type="submission" date="2021-01" db="EMBL/GenBank/DDBJ databases">
        <title>Whole genome shotgun sequence of Verrucosispora lutea NBRC 106530.</title>
        <authorList>
            <person name="Komaki H."/>
            <person name="Tamura T."/>
        </authorList>
    </citation>
    <scope>NUCLEOTIDE SEQUENCE [LARGE SCALE GENOMIC DNA]</scope>
    <source>
        <strain evidence="9 10">NBRC 106530</strain>
    </source>
</reference>
<evidence type="ECO:0000259" key="8">
    <source>
        <dbReference type="PROSITE" id="PS50156"/>
    </source>
</evidence>
<dbReference type="Proteomes" id="UP000643165">
    <property type="component" value="Unassembled WGS sequence"/>
</dbReference>
<feature type="transmembrane region" description="Helical" evidence="7">
    <location>
        <begin position="617"/>
        <end position="641"/>
    </location>
</feature>
<feature type="transmembrane region" description="Helical" evidence="7">
    <location>
        <begin position="544"/>
        <end position="565"/>
    </location>
</feature>
<comment type="subcellular location">
    <subcellularLocation>
        <location evidence="1">Cell membrane</location>
        <topology evidence="1">Multi-pass membrane protein</topology>
    </subcellularLocation>
</comment>
<evidence type="ECO:0000256" key="7">
    <source>
        <dbReference type="SAM" id="Phobius"/>
    </source>
</evidence>
<feature type="transmembrane region" description="Helical" evidence="7">
    <location>
        <begin position="234"/>
        <end position="256"/>
    </location>
</feature>
<dbReference type="PROSITE" id="PS50156">
    <property type="entry name" value="SSD"/>
    <property type="match status" value="2"/>
</dbReference>
<keyword evidence="5 7" id="KW-1133">Transmembrane helix</keyword>
<dbReference type="InterPro" id="IPR050545">
    <property type="entry name" value="Mycobact_MmpL"/>
</dbReference>
<keyword evidence="3" id="KW-1003">Cell membrane</keyword>
<feature type="transmembrane region" description="Helical" evidence="7">
    <location>
        <begin position="201"/>
        <end position="222"/>
    </location>
</feature>
<evidence type="ECO:0000256" key="2">
    <source>
        <dbReference type="ARBA" id="ARBA00010157"/>
    </source>
</evidence>
<feature type="transmembrane region" description="Helical" evidence="7">
    <location>
        <begin position="647"/>
        <end position="668"/>
    </location>
</feature>
<dbReference type="InterPro" id="IPR004869">
    <property type="entry name" value="MMPL_dom"/>
</dbReference>
<dbReference type="SUPFAM" id="SSF82866">
    <property type="entry name" value="Multidrug efflux transporter AcrB transmembrane domain"/>
    <property type="match status" value="2"/>
</dbReference>
<feature type="transmembrane region" description="Helical" evidence="7">
    <location>
        <begin position="520"/>
        <end position="537"/>
    </location>
</feature>
<feature type="transmembrane region" description="Helical" evidence="7">
    <location>
        <begin position="176"/>
        <end position="194"/>
    </location>
</feature>
<dbReference type="Pfam" id="PF03176">
    <property type="entry name" value="MMPL"/>
    <property type="match status" value="2"/>
</dbReference>
<sequence>MITERTVLTPGRRSKYALLLLWLLLVVAAGPLAAKLTEAQENDTLGALPTSAETSRAIQRTQQAFPQSHDPHAVAVAVYLRESGITDADRARVEADRAKFSRYAEGGQVPPPAPSEDGQAVLLAFPVAGDAEQRAEAVTAVKDHLVGETPAGLTTVLTGPAATENDVSEAFEGMDGALLLATATAVALLLLITYRSPVLWLIPLITVALANQLASAAVYLLAEHADLAVDFQSQSIMTVLVFGVGVDYALLLIARYREELRRHADRHVAMAVALRRSYGAIVASAATVALSLLCLLAADLPATRGLGPVAAVGIVAAFLAMTTLLPAVLVILGRWLFWPFVPRYSPDAAGLDVAAQHGLWRRIAAFVGRRPRPVWLGTAAVLVVLCFGIGNLSIGLPGEKTFTTEVGSITGQRIIEAHYPSGTVAPAEILATAATADQVSAAARTVPGVAEVGAAELSPDDRWVRFAAVLADSPDSDAALATVQRLRDTLHTVPQAQALVGGDTAYLLDEERTIDRDNRTVVPLVLAVVFAILVLLLRALVAPLLLLASVLLSYVAALGVAGLILDAMGYPELFVATPLQMFLFLVALGVDYTIFLATRAREETVRLGHRQGVLHALTVTGGVITSAGVVLAATFAALGVLPMVPTVQMAVILSVGVLLDTFLVRSLLVPALTLDLGRRTWWPSALAKPAPRPAPTDTGGVGSGGDRTVRVAAMLDHRPRSVRGLFDR</sequence>
<dbReference type="PANTHER" id="PTHR33406:SF6">
    <property type="entry name" value="MEMBRANE PROTEIN YDGH-RELATED"/>
    <property type="match status" value="1"/>
</dbReference>
<keyword evidence="6 7" id="KW-0472">Membrane</keyword>
<evidence type="ECO:0000256" key="3">
    <source>
        <dbReference type="ARBA" id="ARBA00022475"/>
    </source>
</evidence>
<feature type="transmembrane region" description="Helical" evidence="7">
    <location>
        <begin position="310"/>
        <end position="337"/>
    </location>
</feature>
<evidence type="ECO:0000256" key="1">
    <source>
        <dbReference type="ARBA" id="ARBA00004651"/>
    </source>
</evidence>
<feature type="transmembrane region" description="Helical" evidence="7">
    <location>
        <begin position="577"/>
        <end position="597"/>
    </location>
</feature>
<evidence type="ECO:0000313" key="10">
    <source>
        <dbReference type="Proteomes" id="UP000643165"/>
    </source>
</evidence>
<dbReference type="PANTHER" id="PTHR33406">
    <property type="entry name" value="MEMBRANE PROTEIN MJ1562-RELATED"/>
    <property type="match status" value="1"/>
</dbReference>
<organism evidence="9 10">
    <name type="scientific">Micromonospora lutea</name>
    <dbReference type="NCBI Taxonomy" id="419825"/>
    <lineage>
        <taxon>Bacteria</taxon>
        <taxon>Bacillati</taxon>
        <taxon>Actinomycetota</taxon>
        <taxon>Actinomycetes</taxon>
        <taxon>Micromonosporales</taxon>
        <taxon>Micromonosporaceae</taxon>
        <taxon>Micromonospora</taxon>
    </lineage>
</organism>